<evidence type="ECO:0000256" key="3">
    <source>
        <dbReference type="ARBA" id="ARBA00012759"/>
    </source>
</evidence>
<dbReference type="InterPro" id="IPR038765">
    <property type="entry name" value="Papain-like_cys_pep_sf"/>
</dbReference>
<comment type="catalytic activity">
    <reaction evidence="1 10 11">
        <text>Thiol-dependent hydrolysis of ester, thioester, amide, peptide and isopeptide bonds formed by the C-terminal Gly of ubiquitin (a 76-residue protein attached to proteins as an intracellular targeting signal).</text>
        <dbReference type="EC" id="3.4.19.12"/>
    </reaction>
</comment>
<keyword evidence="5 10" id="KW-0833">Ubl conjugation pathway</keyword>
<gene>
    <name evidence="14" type="ORF">NMOB1V02_LOCUS6646</name>
</gene>
<reference evidence="14" key="1">
    <citation type="submission" date="2020-11" db="EMBL/GenBank/DDBJ databases">
        <authorList>
            <person name="Tran Van P."/>
        </authorList>
    </citation>
    <scope>NUCLEOTIDE SEQUENCE</scope>
</reference>
<evidence type="ECO:0000256" key="4">
    <source>
        <dbReference type="ARBA" id="ARBA00022670"/>
    </source>
</evidence>
<dbReference type="CDD" id="cd09616">
    <property type="entry name" value="Peptidase_C12_UCH_L1_L3"/>
    <property type="match status" value="1"/>
</dbReference>
<dbReference type="GO" id="GO:0004843">
    <property type="term" value="F:cysteine-type deubiquitinase activity"/>
    <property type="evidence" value="ECO:0007669"/>
    <property type="project" value="UniProtKB-UniRule"/>
</dbReference>
<dbReference type="InterPro" id="IPR001578">
    <property type="entry name" value="Peptidase_C12_UCH"/>
</dbReference>
<dbReference type="InterPro" id="IPR057254">
    <property type="entry name" value="UCH_AS"/>
</dbReference>
<evidence type="ECO:0000256" key="10">
    <source>
        <dbReference type="PROSITE-ProRule" id="PRU01393"/>
    </source>
</evidence>
<sequence>MEMWTPLESNPEVLTRLAHKVGVPEEWVVSDVFSLDPELLSMIPKPVAALILLLPAGIPRPDLTGDLILPEKQPRVFFMTQSVYNSCGTIALIHAVANSDIDVPRESPLGSIIHGTQDMSPLERGASLEAVEQLSEAHRETSQEGQTAAPDPQAGSLLHFVAFVHREGRLYELDGMRSGLVDHGESSSVNFLSDAAVVCRRILDANPDENRFSILAITGQEGGESEKIHDS</sequence>
<evidence type="ECO:0000256" key="11">
    <source>
        <dbReference type="RuleBase" id="RU361215"/>
    </source>
</evidence>
<feature type="active site" description="Proton donor" evidence="10">
    <location>
        <position position="159"/>
    </location>
</feature>
<evidence type="ECO:0000259" key="13">
    <source>
        <dbReference type="PROSITE" id="PS52048"/>
    </source>
</evidence>
<name>A0A7R9BP54_9CRUS</name>
<evidence type="ECO:0000256" key="6">
    <source>
        <dbReference type="ARBA" id="ARBA00022801"/>
    </source>
</evidence>
<dbReference type="AlphaFoldDB" id="A0A7R9BP54"/>
<dbReference type="Pfam" id="PF01088">
    <property type="entry name" value="Peptidase_C12"/>
    <property type="match status" value="1"/>
</dbReference>
<evidence type="ECO:0000256" key="9">
    <source>
        <dbReference type="ARBA" id="ARBA00073226"/>
    </source>
</evidence>
<dbReference type="GO" id="GO:0016579">
    <property type="term" value="P:protein deubiquitination"/>
    <property type="evidence" value="ECO:0007669"/>
    <property type="project" value="TreeGrafter"/>
</dbReference>
<dbReference type="InterPro" id="IPR036959">
    <property type="entry name" value="Peptidase_C12_UCH_sf"/>
</dbReference>
<dbReference type="FunFam" id="3.40.532.10:FF:000006">
    <property type="entry name" value="Ubiquitin carboxyl-terminal hydrolase"/>
    <property type="match status" value="1"/>
</dbReference>
<dbReference type="Gene3D" id="3.40.532.10">
    <property type="entry name" value="Peptidase C12, ubiquitin carboxyl-terminal hydrolase"/>
    <property type="match status" value="1"/>
</dbReference>
<evidence type="ECO:0000256" key="7">
    <source>
        <dbReference type="ARBA" id="ARBA00022807"/>
    </source>
</evidence>
<dbReference type="GO" id="GO:0006511">
    <property type="term" value="P:ubiquitin-dependent protein catabolic process"/>
    <property type="evidence" value="ECO:0007669"/>
    <property type="project" value="UniProtKB-UniRule"/>
</dbReference>
<dbReference type="PROSITE" id="PS52048">
    <property type="entry name" value="UCH_DOMAIN"/>
    <property type="match status" value="1"/>
</dbReference>
<dbReference type="PRINTS" id="PR00707">
    <property type="entry name" value="UBCTHYDRLASE"/>
</dbReference>
<evidence type="ECO:0000256" key="5">
    <source>
        <dbReference type="ARBA" id="ARBA00022786"/>
    </source>
</evidence>
<keyword evidence="4 10" id="KW-0645">Protease</keyword>
<dbReference type="PANTHER" id="PTHR10589:SF17">
    <property type="entry name" value="UBIQUITIN CARBOXYL-TERMINAL HYDROLASE"/>
    <property type="match status" value="1"/>
</dbReference>
<feature type="domain" description="UCH catalytic" evidence="13">
    <location>
        <begin position="3"/>
        <end position="219"/>
    </location>
</feature>
<evidence type="ECO:0000256" key="8">
    <source>
        <dbReference type="ARBA" id="ARBA00055560"/>
    </source>
</evidence>
<keyword evidence="6 10" id="KW-0378">Hydrolase</keyword>
<protein>
    <recommendedName>
        <fullName evidence="9 11">Ubiquitin carboxyl-terminal hydrolase</fullName>
        <ecNumber evidence="3 11">3.4.19.12</ecNumber>
    </recommendedName>
</protein>
<dbReference type="EMBL" id="OA883459">
    <property type="protein sequence ID" value="CAD7278957.1"/>
    <property type="molecule type" value="Genomic_DNA"/>
</dbReference>
<proteinExistence type="inferred from homology"/>
<feature type="active site" description="Nucleophile" evidence="10">
    <location>
        <position position="87"/>
    </location>
</feature>
<dbReference type="Proteomes" id="UP000678499">
    <property type="component" value="Unassembled WGS sequence"/>
</dbReference>
<dbReference type="EC" id="3.4.19.12" evidence="3 11"/>
<evidence type="ECO:0000256" key="12">
    <source>
        <dbReference type="SAM" id="MobiDB-lite"/>
    </source>
</evidence>
<feature type="region of interest" description="Disordered" evidence="12">
    <location>
        <begin position="132"/>
        <end position="152"/>
    </location>
</feature>
<dbReference type="GO" id="GO:0005737">
    <property type="term" value="C:cytoplasm"/>
    <property type="evidence" value="ECO:0007669"/>
    <property type="project" value="TreeGrafter"/>
</dbReference>
<feature type="site" description="Transition state stabilizer" evidence="10">
    <location>
        <position position="81"/>
    </location>
</feature>
<keyword evidence="7 10" id="KW-0788">Thiol protease</keyword>
<evidence type="ECO:0000313" key="14">
    <source>
        <dbReference type="EMBL" id="CAD7278957.1"/>
    </source>
</evidence>
<comment type="similarity">
    <text evidence="2 10 11">Belongs to the peptidase C12 family.</text>
</comment>
<organism evidence="14">
    <name type="scientific">Notodromas monacha</name>
    <dbReference type="NCBI Taxonomy" id="399045"/>
    <lineage>
        <taxon>Eukaryota</taxon>
        <taxon>Metazoa</taxon>
        <taxon>Ecdysozoa</taxon>
        <taxon>Arthropoda</taxon>
        <taxon>Crustacea</taxon>
        <taxon>Oligostraca</taxon>
        <taxon>Ostracoda</taxon>
        <taxon>Podocopa</taxon>
        <taxon>Podocopida</taxon>
        <taxon>Cypridocopina</taxon>
        <taxon>Cypridoidea</taxon>
        <taxon>Cyprididae</taxon>
        <taxon>Notodromas</taxon>
    </lineage>
</organism>
<evidence type="ECO:0000256" key="1">
    <source>
        <dbReference type="ARBA" id="ARBA00000707"/>
    </source>
</evidence>
<dbReference type="OrthoDB" id="427186at2759"/>
<evidence type="ECO:0000256" key="2">
    <source>
        <dbReference type="ARBA" id="ARBA00009326"/>
    </source>
</evidence>
<accession>A0A7R9BP54</accession>
<evidence type="ECO:0000313" key="15">
    <source>
        <dbReference type="Proteomes" id="UP000678499"/>
    </source>
</evidence>
<dbReference type="PROSITE" id="PS00140">
    <property type="entry name" value="UCH_1"/>
    <property type="match status" value="1"/>
</dbReference>
<dbReference type="EMBL" id="CAJPEX010001422">
    <property type="protein sequence ID" value="CAG0919109.1"/>
    <property type="molecule type" value="Genomic_DNA"/>
</dbReference>
<comment type="function">
    <text evidence="8">Ubiquitin-protein hydrolase is involved both in the processing of ubiquitin precursors and of ubiquitinated proteins. This enzyme is a thiol protease that recognizes and hydrolyzes a peptide bond at the C-terminal glycine of ubiquitin.</text>
</comment>
<feature type="site" description="Important for enzyme activity" evidence="10">
    <location>
        <position position="174"/>
    </location>
</feature>
<dbReference type="SUPFAM" id="SSF54001">
    <property type="entry name" value="Cysteine proteinases"/>
    <property type="match status" value="1"/>
</dbReference>
<keyword evidence="15" id="KW-1185">Reference proteome</keyword>
<dbReference type="PANTHER" id="PTHR10589">
    <property type="entry name" value="UBIQUITIN CARBOXYL-TERMINAL HYDROLASE"/>
    <property type="match status" value="1"/>
</dbReference>